<keyword evidence="2 6" id="KW-0805">Transcription regulation</keyword>
<comment type="function">
    <text evidence="6">Sigma factors are initiation factors that promote the attachment of RNA polymerase to specific initiation sites and are then released.</text>
</comment>
<keyword evidence="1 6" id="KW-0963">Cytoplasm</keyword>
<dbReference type="EMBL" id="CP000448">
    <property type="protein sequence ID" value="ABI68259.1"/>
    <property type="molecule type" value="Genomic_DNA"/>
</dbReference>
<dbReference type="OrthoDB" id="3190733at2"/>
<dbReference type="GO" id="GO:0016987">
    <property type="term" value="F:sigma factor activity"/>
    <property type="evidence" value="ECO:0007669"/>
    <property type="project" value="UniProtKB-UniRule"/>
</dbReference>
<dbReference type="Gene3D" id="1.10.1740.10">
    <property type="match status" value="1"/>
</dbReference>
<gene>
    <name evidence="6" type="primary">sigI</name>
    <name evidence="8" type="ordered locus">Swol_0944</name>
</gene>
<dbReference type="Proteomes" id="UP000001968">
    <property type="component" value="Chromosome"/>
</dbReference>
<accession>Q0AYE5</accession>
<evidence type="ECO:0000313" key="8">
    <source>
        <dbReference type="EMBL" id="ABI68259.1"/>
    </source>
</evidence>
<evidence type="ECO:0000256" key="2">
    <source>
        <dbReference type="ARBA" id="ARBA00023015"/>
    </source>
</evidence>
<comment type="subcellular location">
    <subcellularLocation>
        <location evidence="6">Cytoplasm</location>
    </subcellularLocation>
</comment>
<keyword evidence="5 6" id="KW-0804">Transcription</keyword>
<evidence type="ECO:0000256" key="4">
    <source>
        <dbReference type="ARBA" id="ARBA00023125"/>
    </source>
</evidence>
<dbReference type="HAMAP" id="MF_02064">
    <property type="entry name" value="Sigma70_SigI"/>
    <property type="match status" value="1"/>
</dbReference>
<keyword evidence="9" id="KW-1185">Reference proteome</keyword>
<proteinExistence type="inferred from homology"/>
<comment type="subunit">
    <text evidence="6">Interacts with RsgI.</text>
</comment>
<dbReference type="STRING" id="335541.Swol_0944"/>
<dbReference type="Pfam" id="PF04542">
    <property type="entry name" value="Sigma70_r2"/>
    <property type="match status" value="1"/>
</dbReference>
<evidence type="ECO:0000256" key="1">
    <source>
        <dbReference type="ARBA" id="ARBA00022490"/>
    </source>
</evidence>
<dbReference type="KEGG" id="swo:Swol_0944"/>
<dbReference type="HOGENOM" id="CLU_082361_0_0_9"/>
<comment type="activity regulation">
    <text evidence="6">Negatively regulated by the anti-sigma-I factor RsgI.</text>
</comment>
<keyword evidence="3 6" id="KW-0731">Sigma factor</keyword>
<name>Q0AYE5_SYNWW</name>
<comment type="similarity">
    <text evidence="6">Belongs to the sigma-70 factor family. SigI subfamily.</text>
</comment>
<keyword evidence="6" id="KW-0346">Stress response</keyword>
<dbReference type="GO" id="GO:0006352">
    <property type="term" value="P:DNA-templated transcription initiation"/>
    <property type="evidence" value="ECO:0007669"/>
    <property type="project" value="UniProtKB-UniRule"/>
</dbReference>
<feature type="DNA-binding region" description="H-T-H motif" evidence="6">
    <location>
        <begin position="193"/>
        <end position="212"/>
    </location>
</feature>
<evidence type="ECO:0000313" key="9">
    <source>
        <dbReference type="Proteomes" id="UP000001968"/>
    </source>
</evidence>
<keyword evidence="4 6" id="KW-0238">DNA-binding</keyword>
<dbReference type="GO" id="GO:0005737">
    <property type="term" value="C:cytoplasm"/>
    <property type="evidence" value="ECO:0007669"/>
    <property type="project" value="UniProtKB-SubCell"/>
</dbReference>
<dbReference type="AlphaFoldDB" id="Q0AYE5"/>
<evidence type="ECO:0000256" key="5">
    <source>
        <dbReference type="ARBA" id="ARBA00023163"/>
    </source>
</evidence>
<evidence type="ECO:0000256" key="3">
    <source>
        <dbReference type="ARBA" id="ARBA00023082"/>
    </source>
</evidence>
<dbReference type="NCBIfam" id="NF006176">
    <property type="entry name" value="PRK08311.2-4"/>
    <property type="match status" value="1"/>
</dbReference>
<dbReference type="InterPro" id="IPR007627">
    <property type="entry name" value="RNA_pol_sigma70_r2"/>
</dbReference>
<dbReference type="eggNOG" id="COG1191">
    <property type="taxonomic scope" value="Bacteria"/>
</dbReference>
<sequence>MPVTGVSELDKRLRLVWEKYAAGQKTAVDEIYDDIMPFCLKVCSRVSGKFVNPYDDEASIARLAILEAMARYEPDRGSILLFLAQVVKSRVLDHKRREKRWYSLSFSLLKQVENSVDRQADDDLLEILNDMDRKQEIEHLQLMLADYGISFADLVASSPKHRKTREETRQIALLLAQTEELKQDLREKKMLPVKQLIEMGRFKRKTLERYRKYIIASAIILAGDFPNIQPFILSRELSREGMEEPPSCRGIKNSPGKML</sequence>
<dbReference type="GO" id="GO:0003677">
    <property type="term" value="F:DNA binding"/>
    <property type="evidence" value="ECO:0007669"/>
    <property type="project" value="UniProtKB-UniRule"/>
</dbReference>
<protein>
    <recommendedName>
        <fullName evidence="6">RNA polymerase sigma factor SigI</fullName>
    </recommendedName>
</protein>
<feature type="domain" description="RNA polymerase sigma-70 region 2" evidence="7">
    <location>
        <begin position="32"/>
        <end position="100"/>
    </location>
</feature>
<dbReference type="SUPFAM" id="SSF88946">
    <property type="entry name" value="Sigma2 domain of RNA polymerase sigma factors"/>
    <property type="match status" value="1"/>
</dbReference>
<reference evidence="9" key="1">
    <citation type="journal article" date="2010" name="Environ. Microbiol.">
        <title>The genome of Syntrophomonas wolfei: new insights into syntrophic metabolism and biohydrogen production.</title>
        <authorList>
            <person name="Sieber J.R."/>
            <person name="Sims D.R."/>
            <person name="Han C."/>
            <person name="Kim E."/>
            <person name="Lykidis A."/>
            <person name="Lapidus A.L."/>
            <person name="McDonnald E."/>
            <person name="Rohlin L."/>
            <person name="Culley D.E."/>
            <person name="Gunsalus R."/>
            <person name="McInerney M.J."/>
        </authorList>
    </citation>
    <scope>NUCLEOTIDE SEQUENCE [LARGE SCALE GENOMIC DNA]</scope>
    <source>
        <strain evidence="9">DSM 2245B / Goettingen</strain>
    </source>
</reference>
<dbReference type="InterPro" id="IPR014244">
    <property type="entry name" value="RNA_pol_sigma-I"/>
</dbReference>
<evidence type="ECO:0000259" key="7">
    <source>
        <dbReference type="Pfam" id="PF04542"/>
    </source>
</evidence>
<evidence type="ECO:0000256" key="6">
    <source>
        <dbReference type="HAMAP-Rule" id="MF_02064"/>
    </source>
</evidence>
<feature type="short sequence motif" description="Polymerase core binding" evidence="6">
    <location>
        <begin position="56"/>
        <end position="69"/>
    </location>
</feature>
<dbReference type="RefSeq" id="WP_011640364.1">
    <property type="nucleotide sequence ID" value="NC_008346.1"/>
</dbReference>
<dbReference type="PIRSF" id="PIRSF038953">
    <property type="entry name" value="SigI"/>
    <property type="match status" value="1"/>
</dbReference>
<organism evidence="8 9">
    <name type="scientific">Syntrophomonas wolfei subsp. wolfei (strain DSM 2245B / Goettingen)</name>
    <dbReference type="NCBI Taxonomy" id="335541"/>
    <lineage>
        <taxon>Bacteria</taxon>
        <taxon>Bacillati</taxon>
        <taxon>Bacillota</taxon>
        <taxon>Clostridia</taxon>
        <taxon>Eubacteriales</taxon>
        <taxon>Syntrophomonadaceae</taxon>
        <taxon>Syntrophomonas</taxon>
    </lineage>
</organism>
<dbReference type="InterPro" id="IPR013325">
    <property type="entry name" value="RNA_pol_sigma_r2"/>
</dbReference>